<evidence type="ECO:0000313" key="3">
    <source>
        <dbReference type="EMBL" id="BCO36843.1"/>
    </source>
</evidence>
<dbReference type="Proteomes" id="UP000595446">
    <property type="component" value="Chromosome"/>
</dbReference>
<gene>
    <name evidence="3" type="ORF">MHEC_32760</name>
</gene>
<dbReference type="Pfam" id="PF02720">
    <property type="entry name" value="DUF222"/>
    <property type="match status" value="1"/>
</dbReference>
<proteinExistence type="predicted"/>
<reference evidence="3 4" key="1">
    <citation type="submission" date="2020-12" db="EMBL/GenBank/DDBJ databases">
        <title>Complete genome sequence of Mycobacterium heckeshornense JCM 15655T, closely related to a pathogenic non-tuberculous mycobacterial species Mycobacterium xenopi.</title>
        <authorList>
            <person name="Yoshida M."/>
            <person name="Fukano H."/>
            <person name="Asakura T."/>
            <person name="Suzuki M."/>
            <person name="Hoshino Y."/>
        </authorList>
    </citation>
    <scope>NUCLEOTIDE SEQUENCE [LARGE SCALE GENOMIC DNA]</scope>
    <source>
        <strain evidence="3 4">JCM 15655</strain>
    </source>
</reference>
<name>A0A7R7JIP4_9MYCO</name>
<accession>A0A7R7JIP4</accession>
<sequence>MSSTCVAVPPEVTAALEALDAAVARVGELDFDRYEPAVRLRALERLETARRQQAVASHDLIASLATEEFAAIGGAPHKVIADWLRISCAEARRRIRNAEQLAPGRTLTGQTLPPKLPATAAAWRSGLLDEQHLRVIQTFVHELPDITPLPVVVEAERFLAEHATQLRPDQLDKLAQRYAVLINPDGKFSDTDRARQRGFTWCGQRRDGMSIGKLVASPELRAHLDAWLARFAAPGMCNPDDQTPCINGTPNHEAAGKDLRTHAQRQHDALNALVRGQLGDPQLGMHNGLPVTVIVSTTLTELTSGAGHALTGGGTLLPMRDLIRMASHAHHYLAVFDDHDNRPLYLGRTKRIASPDQRVVLYANKSFDDALLDYTHARGCLHPNIERSEARRAGRATPARRLRGAGRPARLGSGGALRRQRRFGVQRQAAAWL</sequence>
<keyword evidence="4" id="KW-1185">Reference proteome</keyword>
<protein>
    <recommendedName>
        <fullName evidence="2">DUF222 domain-containing protein</fullName>
    </recommendedName>
</protein>
<dbReference type="AlphaFoldDB" id="A0A7R7JIP4"/>
<evidence type="ECO:0000259" key="2">
    <source>
        <dbReference type="Pfam" id="PF02720"/>
    </source>
</evidence>
<organism evidence="3 4">
    <name type="scientific">Mycobacterium heckeshornense</name>
    <dbReference type="NCBI Taxonomy" id="110505"/>
    <lineage>
        <taxon>Bacteria</taxon>
        <taxon>Bacillati</taxon>
        <taxon>Actinomycetota</taxon>
        <taxon>Actinomycetes</taxon>
        <taxon>Mycobacteriales</taxon>
        <taxon>Mycobacteriaceae</taxon>
        <taxon>Mycobacterium</taxon>
    </lineage>
</organism>
<evidence type="ECO:0000313" key="4">
    <source>
        <dbReference type="Proteomes" id="UP000595446"/>
    </source>
</evidence>
<dbReference type="InterPro" id="IPR003870">
    <property type="entry name" value="DUF222"/>
</dbReference>
<feature type="region of interest" description="Disordered" evidence="1">
    <location>
        <begin position="389"/>
        <end position="418"/>
    </location>
</feature>
<feature type="domain" description="DUF222" evidence="2">
    <location>
        <begin position="41"/>
        <end position="363"/>
    </location>
</feature>
<evidence type="ECO:0000256" key="1">
    <source>
        <dbReference type="SAM" id="MobiDB-lite"/>
    </source>
</evidence>
<dbReference type="EMBL" id="AP024237">
    <property type="protein sequence ID" value="BCO36843.1"/>
    <property type="molecule type" value="Genomic_DNA"/>
</dbReference>